<proteinExistence type="predicted"/>
<name>A0AAW8JHM9_9GAMM</name>
<evidence type="ECO:0008006" key="4">
    <source>
        <dbReference type="Google" id="ProtNLM"/>
    </source>
</evidence>
<dbReference type="AlphaFoldDB" id="A0AAW8JHM9"/>
<protein>
    <recommendedName>
        <fullName evidence="4">Lipoprotein</fullName>
    </recommendedName>
</protein>
<sequence>MKKNMINFKMFSLGLSVMSLSACQLVSPIFVDYNGVRRDVATWINQQQLLSMQQKRSLVQLSKAQQQLYRLDQMDESQKFQVAKSNAAAMHCAHKYLTPHKIDQLQNVIFTDDKTEILSKYSNELPKIKLDEKSIICE</sequence>
<dbReference type="EMBL" id="JAVIDA010000004">
    <property type="protein sequence ID" value="MDQ9070670.1"/>
    <property type="molecule type" value="Genomic_DNA"/>
</dbReference>
<evidence type="ECO:0000256" key="1">
    <source>
        <dbReference type="SAM" id="SignalP"/>
    </source>
</evidence>
<dbReference type="PROSITE" id="PS51257">
    <property type="entry name" value="PROKAR_LIPOPROTEIN"/>
    <property type="match status" value="1"/>
</dbReference>
<accession>A0AAW8JHM9</accession>
<reference evidence="2" key="1">
    <citation type="submission" date="2023-08" db="EMBL/GenBank/DDBJ databases">
        <title>Emergence of clinically-relevant ST2 carbapenem-resistant Acinetobacter baumannii strains in hospital sewages in Zhejiang, East of China.</title>
        <authorList>
            <person name="Kaichao C."/>
            <person name="Zhang R."/>
        </authorList>
    </citation>
    <scope>NUCLEOTIDE SEQUENCE</scope>
    <source>
        <strain evidence="2">M-SY-60</strain>
    </source>
</reference>
<gene>
    <name evidence="2" type="ORF">RFH51_04240</name>
</gene>
<comment type="caution">
    <text evidence="2">The sequence shown here is derived from an EMBL/GenBank/DDBJ whole genome shotgun (WGS) entry which is preliminary data.</text>
</comment>
<feature type="signal peptide" evidence="1">
    <location>
        <begin position="1"/>
        <end position="22"/>
    </location>
</feature>
<feature type="chain" id="PRO_5043656276" description="Lipoprotein" evidence="1">
    <location>
        <begin position="23"/>
        <end position="138"/>
    </location>
</feature>
<evidence type="ECO:0000313" key="2">
    <source>
        <dbReference type="EMBL" id="MDQ9070670.1"/>
    </source>
</evidence>
<keyword evidence="1" id="KW-0732">Signal</keyword>
<dbReference type="Proteomes" id="UP001243195">
    <property type="component" value="Unassembled WGS sequence"/>
</dbReference>
<evidence type="ECO:0000313" key="3">
    <source>
        <dbReference type="Proteomes" id="UP001243195"/>
    </source>
</evidence>
<organism evidence="2 3">
    <name type="scientific">Acinetobacter gerneri</name>
    <dbReference type="NCBI Taxonomy" id="202952"/>
    <lineage>
        <taxon>Bacteria</taxon>
        <taxon>Pseudomonadati</taxon>
        <taxon>Pseudomonadota</taxon>
        <taxon>Gammaproteobacteria</taxon>
        <taxon>Moraxellales</taxon>
        <taxon>Moraxellaceae</taxon>
        <taxon>Acinetobacter</taxon>
    </lineage>
</organism>